<keyword evidence="1" id="KW-0732">Signal</keyword>
<dbReference type="Pfam" id="PF20311">
    <property type="entry name" value="DUF6607"/>
    <property type="match status" value="1"/>
</dbReference>
<dbReference type="RefSeq" id="WP_222929226.1">
    <property type="nucleotide sequence ID" value="NZ_UWPJ01000011.1"/>
</dbReference>
<dbReference type="EMBL" id="UWPJ01000011">
    <property type="protein sequence ID" value="VCU69156.1"/>
    <property type="molecule type" value="Genomic_DNA"/>
</dbReference>
<dbReference type="Proteomes" id="UP000277294">
    <property type="component" value="Unassembled WGS sequence"/>
</dbReference>
<reference evidence="2 3" key="1">
    <citation type="submission" date="2018-10" db="EMBL/GenBank/DDBJ databases">
        <authorList>
            <person name="Criscuolo A."/>
        </authorList>
    </citation>
    <scope>NUCLEOTIDE SEQUENCE [LARGE SCALE GENOMIC DNA]</scope>
    <source>
        <strain evidence="2">DnA1</strain>
    </source>
</reference>
<keyword evidence="3" id="KW-1185">Reference proteome</keyword>
<accession>A0A3P4B0S1</accession>
<evidence type="ECO:0000313" key="3">
    <source>
        <dbReference type="Proteomes" id="UP000277294"/>
    </source>
</evidence>
<evidence type="ECO:0000313" key="2">
    <source>
        <dbReference type="EMBL" id="VCU69156.1"/>
    </source>
</evidence>
<organism evidence="2 3">
    <name type="scientific">Pigmentiphaga humi</name>
    <dbReference type="NCBI Taxonomy" id="2478468"/>
    <lineage>
        <taxon>Bacteria</taxon>
        <taxon>Pseudomonadati</taxon>
        <taxon>Pseudomonadota</taxon>
        <taxon>Betaproteobacteria</taxon>
        <taxon>Burkholderiales</taxon>
        <taxon>Alcaligenaceae</taxon>
        <taxon>Pigmentiphaga</taxon>
    </lineage>
</organism>
<evidence type="ECO:0000256" key="1">
    <source>
        <dbReference type="SAM" id="SignalP"/>
    </source>
</evidence>
<dbReference type="InterPro" id="IPR046715">
    <property type="entry name" value="DUF6607"/>
</dbReference>
<sequence length="326" mass="37748">MKVNLRSLLFPCLLPALLGGCLSTSHIRAVPDDQRPHVISHAEGLERDRQAILAMVGDYRVSFNFEEGDPAPGYEPKRRYRSGAYEMVLVAEDTGDRIVLQHLLVHRTAGFVVKHWRQDWQYQAPTRLEFTEDQTWRLRSIDPAVTKGAWTQCVYEVSDAPRYCGTGKWTYDNDTPTWTSDAGWRPLPRREYTKRSDYNALGIVNVQRITPEGWMHEQVNRKVVRDGEREVSTLVKETGANDYRRITGFNFSSGYRYWENTADYWRRIREEWKLRIAEGQGVHLNYPVDGMKMILSMYVQSQQANNGVAISEADIRELFDPWVSAP</sequence>
<feature type="signal peptide" evidence="1">
    <location>
        <begin position="1"/>
        <end position="18"/>
    </location>
</feature>
<dbReference type="AlphaFoldDB" id="A0A3P4B0S1"/>
<proteinExistence type="predicted"/>
<feature type="chain" id="PRO_5018210374" description="Lipoprotein" evidence="1">
    <location>
        <begin position="19"/>
        <end position="326"/>
    </location>
</feature>
<dbReference type="PROSITE" id="PS51257">
    <property type="entry name" value="PROKAR_LIPOPROTEIN"/>
    <property type="match status" value="1"/>
</dbReference>
<gene>
    <name evidence="2" type="ORF">PIGHUM_01216</name>
</gene>
<evidence type="ECO:0008006" key="4">
    <source>
        <dbReference type="Google" id="ProtNLM"/>
    </source>
</evidence>
<name>A0A3P4B0S1_9BURK</name>
<protein>
    <recommendedName>
        <fullName evidence="4">Lipoprotein</fullName>
    </recommendedName>
</protein>